<dbReference type="RefSeq" id="WP_344256967.1">
    <property type="nucleotide sequence ID" value="NZ_BAAARE010000024.1"/>
</dbReference>
<dbReference type="PROSITE" id="PS50043">
    <property type="entry name" value="HTH_LUXR_2"/>
    <property type="match status" value="1"/>
</dbReference>
<proteinExistence type="predicted"/>
<gene>
    <name evidence="5" type="ORF">GCM10009858_41140</name>
</gene>
<accession>A0ABN3MA86</accession>
<keyword evidence="3" id="KW-0804">Transcription</keyword>
<dbReference type="SMART" id="SM00421">
    <property type="entry name" value="HTH_LUXR"/>
    <property type="match status" value="1"/>
</dbReference>
<evidence type="ECO:0000313" key="6">
    <source>
        <dbReference type="Proteomes" id="UP001500730"/>
    </source>
</evidence>
<dbReference type="InterPro" id="IPR036388">
    <property type="entry name" value="WH-like_DNA-bd_sf"/>
</dbReference>
<evidence type="ECO:0000256" key="1">
    <source>
        <dbReference type="ARBA" id="ARBA00023015"/>
    </source>
</evidence>
<evidence type="ECO:0000256" key="2">
    <source>
        <dbReference type="ARBA" id="ARBA00023125"/>
    </source>
</evidence>
<organism evidence="5 6">
    <name type="scientific">Terrabacter carboxydivorans</name>
    <dbReference type="NCBI Taxonomy" id="619730"/>
    <lineage>
        <taxon>Bacteria</taxon>
        <taxon>Bacillati</taxon>
        <taxon>Actinomycetota</taxon>
        <taxon>Actinomycetes</taxon>
        <taxon>Micrococcales</taxon>
        <taxon>Intrasporangiaceae</taxon>
        <taxon>Terrabacter</taxon>
    </lineage>
</organism>
<keyword evidence="6" id="KW-1185">Reference proteome</keyword>
<keyword evidence="2" id="KW-0238">DNA-binding</keyword>
<name>A0ABN3MA86_9MICO</name>
<evidence type="ECO:0000259" key="4">
    <source>
        <dbReference type="PROSITE" id="PS50043"/>
    </source>
</evidence>
<sequence>MRTNPEEGLEQGSTQYVEQGPAVISPRGSHQGPHQVLHQMLHQGSGPGQGDHDLAASAVVLTGLVNTLAVTCLGGGRTPGFRRLGTGSEEIERNLAEAVEPTTRRSAWSMQPIIQFDPGDDLRSTNARSLARGLDMRTITTERTLRLNPLCSSEDPEIRVGPALFQCILVDGSTAVVAGPLSAQGFPTAWLATRADVVDHVTELWHETWARSRPAVPEGTAAPFTPRQCLVARRLVVGTKDAAIARELGVSLRTVAAEISHLMTTLGASNRAAATLALRGGLQQGEITSLAPYLRSGPTP</sequence>
<dbReference type="SUPFAM" id="SSF46894">
    <property type="entry name" value="C-terminal effector domain of the bipartite response regulators"/>
    <property type="match status" value="1"/>
</dbReference>
<dbReference type="EMBL" id="BAAARE010000024">
    <property type="protein sequence ID" value="GAA2498540.1"/>
    <property type="molecule type" value="Genomic_DNA"/>
</dbReference>
<dbReference type="CDD" id="cd06170">
    <property type="entry name" value="LuxR_C_like"/>
    <property type="match status" value="1"/>
</dbReference>
<dbReference type="InterPro" id="IPR016032">
    <property type="entry name" value="Sig_transdc_resp-reg_C-effctor"/>
</dbReference>
<evidence type="ECO:0000313" key="5">
    <source>
        <dbReference type="EMBL" id="GAA2498540.1"/>
    </source>
</evidence>
<dbReference type="PANTHER" id="PTHR44688">
    <property type="entry name" value="DNA-BINDING TRANSCRIPTIONAL ACTIVATOR DEVR_DOSR"/>
    <property type="match status" value="1"/>
</dbReference>
<evidence type="ECO:0000256" key="3">
    <source>
        <dbReference type="ARBA" id="ARBA00023163"/>
    </source>
</evidence>
<keyword evidence="1" id="KW-0805">Transcription regulation</keyword>
<reference evidence="5 6" key="1">
    <citation type="journal article" date="2019" name="Int. J. Syst. Evol. Microbiol.">
        <title>The Global Catalogue of Microorganisms (GCM) 10K type strain sequencing project: providing services to taxonomists for standard genome sequencing and annotation.</title>
        <authorList>
            <consortium name="The Broad Institute Genomics Platform"/>
            <consortium name="The Broad Institute Genome Sequencing Center for Infectious Disease"/>
            <person name="Wu L."/>
            <person name="Ma J."/>
        </authorList>
    </citation>
    <scope>NUCLEOTIDE SEQUENCE [LARGE SCALE GENOMIC DNA]</scope>
    <source>
        <strain evidence="5 6">JCM 16259</strain>
    </source>
</reference>
<protein>
    <recommendedName>
        <fullName evidence="4">HTH luxR-type domain-containing protein</fullName>
    </recommendedName>
</protein>
<dbReference type="Gene3D" id="1.10.10.10">
    <property type="entry name" value="Winged helix-like DNA-binding domain superfamily/Winged helix DNA-binding domain"/>
    <property type="match status" value="1"/>
</dbReference>
<dbReference type="Pfam" id="PF00196">
    <property type="entry name" value="GerE"/>
    <property type="match status" value="1"/>
</dbReference>
<comment type="caution">
    <text evidence="5">The sequence shown here is derived from an EMBL/GenBank/DDBJ whole genome shotgun (WGS) entry which is preliminary data.</text>
</comment>
<dbReference type="PANTHER" id="PTHR44688:SF16">
    <property type="entry name" value="DNA-BINDING TRANSCRIPTIONAL ACTIVATOR DEVR_DOSR"/>
    <property type="match status" value="1"/>
</dbReference>
<feature type="domain" description="HTH luxR-type" evidence="4">
    <location>
        <begin position="217"/>
        <end position="282"/>
    </location>
</feature>
<dbReference type="Proteomes" id="UP001500730">
    <property type="component" value="Unassembled WGS sequence"/>
</dbReference>
<dbReference type="InterPro" id="IPR000792">
    <property type="entry name" value="Tscrpt_reg_LuxR_C"/>
</dbReference>